<dbReference type="EMBL" id="JABCIY010000261">
    <property type="protein sequence ID" value="KAF7186235.1"/>
    <property type="molecule type" value="Genomic_DNA"/>
</dbReference>
<protein>
    <submittedName>
        <fullName evidence="1">Uncharacterized protein</fullName>
    </submittedName>
</protein>
<dbReference type="Proteomes" id="UP000660729">
    <property type="component" value="Unassembled WGS sequence"/>
</dbReference>
<gene>
    <name evidence="1" type="ORF">HII31_12477</name>
</gene>
<dbReference type="AlphaFoldDB" id="A0A8H6VCI5"/>
<keyword evidence="2" id="KW-1185">Reference proteome</keyword>
<comment type="caution">
    <text evidence="1">The sequence shown here is derived from an EMBL/GenBank/DDBJ whole genome shotgun (WGS) entry which is preliminary data.</text>
</comment>
<evidence type="ECO:0000313" key="2">
    <source>
        <dbReference type="Proteomes" id="UP000660729"/>
    </source>
</evidence>
<proteinExistence type="predicted"/>
<evidence type="ECO:0000313" key="1">
    <source>
        <dbReference type="EMBL" id="KAF7186235.1"/>
    </source>
</evidence>
<organism evidence="1 2">
    <name type="scientific">Pseudocercospora fuligena</name>
    <dbReference type="NCBI Taxonomy" id="685502"/>
    <lineage>
        <taxon>Eukaryota</taxon>
        <taxon>Fungi</taxon>
        <taxon>Dikarya</taxon>
        <taxon>Ascomycota</taxon>
        <taxon>Pezizomycotina</taxon>
        <taxon>Dothideomycetes</taxon>
        <taxon>Dothideomycetidae</taxon>
        <taxon>Mycosphaerellales</taxon>
        <taxon>Mycosphaerellaceae</taxon>
        <taxon>Pseudocercospora</taxon>
    </lineage>
</organism>
<reference evidence="1" key="1">
    <citation type="submission" date="2020-04" db="EMBL/GenBank/DDBJ databases">
        <title>Draft genome resource of the tomato pathogen Pseudocercospora fuligena.</title>
        <authorList>
            <person name="Zaccaron A."/>
        </authorList>
    </citation>
    <scope>NUCLEOTIDE SEQUENCE</scope>
    <source>
        <strain evidence="1">PF001</strain>
    </source>
</reference>
<sequence length="67" mass="8074">IIIVYLSIKKSYLRLISELILKYIDGSYPSRKRRKNLTFYRKISIFYITSSSYYKSTILRDILVFNP</sequence>
<accession>A0A8H6VCI5</accession>
<name>A0A8H6VCI5_9PEZI</name>
<feature type="non-terminal residue" evidence="1">
    <location>
        <position position="1"/>
    </location>
</feature>